<evidence type="ECO:0000259" key="8">
    <source>
        <dbReference type="PROSITE" id="PS51310"/>
    </source>
</evidence>
<comment type="subcellular location">
    <subcellularLocation>
        <location evidence="1">Late endosome membrane</location>
        <topology evidence="1">Peripheral membrane protein</topology>
    </subcellularLocation>
</comment>
<dbReference type="InterPro" id="IPR007143">
    <property type="entry name" value="Vps28"/>
</dbReference>
<dbReference type="GO" id="GO:0031902">
    <property type="term" value="C:late endosome membrane"/>
    <property type="evidence" value="ECO:0007669"/>
    <property type="project" value="UniProtKB-SubCell"/>
</dbReference>
<dbReference type="InParanoid" id="F2Z6B2"/>
<name>F2Z6B2_YARLI</name>
<dbReference type="GO" id="GO:0006623">
    <property type="term" value="P:protein targeting to vacuole"/>
    <property type="evidence" value="ECO:0007669"/>
    <property type="project" value="EnsemblFungi"/>
</dbReference>
<dbReference type="InterPro" id="IPR017898">
    <property type="entry name" value="VPS28_N"/>
</dbReference>
<feature type="domain" description="VPS28 N-terminal" evidence="9">
    <location>
        <begin position="14"/>
        <end position="122"/>
    </location>
</feature>
<dbReference type="SUPFAM" id="SSF140111">
    <property type="entry name" value="Endosomal sorting complex assembly domain"/>
    <property type="match status" value="1"/>
</dbReference>
<dbReference type="EMBL" id="CR382127">
    <property type="protein sequence ID" value="CAG84148.1"/>
    <property type="molecule type" value="Genomic_DNA"/>
</dbReference>
<proteinExistence type="inferred from homology"/>
<feature type="region of interest" description="Disordered" evidence="7">
    <location>
        <begin position="135"/>
        <end position="154"/>
    </location>
</feature>
<protein>
    <recommendedName>
        <fullName evidence="5">Vacuolar protein sorting-associated protein 28</fullName>
    </recommendedName>
    <alternativeName>
        <fullName evidence="5">ESCRT-I complex subunit VPS28</fullName>
    </alternativeName>
</protein>
<dbReference type="PROSITE" id="PS51310">
    <property type="entry name" value="VPS28_C"/>
    <property type="match status" value="1"/>
</dbReference>
<keyword evidence="4 5" id="KW-0653">Protein transport</keyword>
<evidence type="ECO:0000256" key="7">
    <source>
        <dbReference type="SAM" id="MobiDB-lite"/>
    </source>
</evidence>
<keyword evidence="2 5" id="KW-0813">Transport</keyword>
<dbReference type="PROSITE" id="PS51313">
    <property type="entry name" value="VPS28_N"/>
    <property type="match status" value="1"/>
</dbReference>
<dbReference type="GO" id="GO:0006612">
    <property type="term" value="P:protein targeting to membrane"/>
    <property type="evidence" value="ECO:0007669"/>
    <property type="project" value="EnsemblFungi"/>
</dbReference>
<gene>
    <name evidence="10" type="ORF">YALI0_A18722g</name>
</gene>
<evidence type="ECO:0000313" key="11">
    <source>
        <dbReference type="Proteomes" id="UP000001300"/>
    </source>
</evidence>
<feature type="domain" description="VPS28 C-terminal" evidence="8">
    <location>
        <begin position="152"/>
        <end position="246"/>
    </location>
</feature>
<sequence>MSLPYAPLTHMPPQRSSNISLNEEVRLYSSPKERERYENLAELYSIIVSLDYLEKAFLKDSVSQQDYSSICTRLLSQYNTLLKDEGVQNEFVSLQHFKDKYGLDCSLATQRISVGIPASVVIASQASSALASTNIGGMDGGGRSTPTGEGPSTSRAVAEATGNFITCMDALKLNYSATDQLHPLLGDLMTSLGKVTNKDFAGRDKIVKWLITLNNMKATESITDDQSRQLLFDLDNAYKGFFAELD</sequence>
<evidence type="ECO:0000256" key="3">
    <source>
        <dbReference type="ARBA" id="ARBA00022753"/>
    </source>
</evidence>
<comment type="similarity">
    <text evidence="5 6">Belongs to the VPS28 family.</text>
</comment>
<dbReference type="AlphaFoldDB" id="F2Z6B2"/>
<dbReference type="VEuPathDB" id="FungiDB:YALI0_A18722g"/>
<evidence type="ECO:0000256" key="4">
    <source>
        <dbReference type="ARBA" id="ARBA00022927"/>
    </source>
</evidence>
<evidence type="ECO:0000256" key="6">
    <source>
        <dbReference type="PROSITE-ProRule" id="PRU00642"/>
    </source>
</evidence>
<dbReference type="GO" id="GO:0043328">
    <property type="term" value="P:protein transport to vacuole involved in ubiquitin-dependent protein catabolic process via the multivesicular body sorting pathway"/>
    <property type="evidence" value="ECO:0000318"/>
    <property type="project" value="GO_Central"/>
</dbReference>
<dbReference type="InterPro" id="IPR037206">
    <property type="entry name" value="VPS28_C_sf"/>
</dbReference>
<dbReference type="InterPro" id="IPR017899">
    <property type="entry name" value="VPS28_C"/>
</dbReference>
<dbReference type="Proteomes" id="UP000001300">
    <property type="component" value="Chromosome A"/>
</dbReference>
<comment type="function">
    <text evidence="5">Component of the ESCRT-I complex (endosomal sorting complex required for transport I), a regulator of vesicular trafficking process.</text>
</comment>
<dbReference type="PANTHER" id="PTHR12937:SF0">
    <property type="entry name" value="VACUOLAR PROTEIN SORTING-ASSOCIATED PROTEIN 28 HOMOLOG"/>
    <property type="match status" value="1"/>
</dbReference>
<keyword evidence="3 5" id="KW-0967">Endosome</keyword>
<dbReference type="OMA" id="CDEFPTV"/>
<evidence type="ECO:0000256" key="2">
    <source>
        <dbReference type="ARBA" id="ARBA00022448"/>
    </source>
</evidence>
<dbReference type="GO" id="GO:0044877">
    <property type="term" value="F:protein-containing complex binding"/>
    <property type="evidence" value="ECO:0000318"/>
    <property type="project" value="GO_Central"/>
</dbReference>
<evidence type="ECO:0000313" key="10">
    <source>
        <dbReference type="EMBL" id="CAG84148.1"/>
    </source>
</evidence>
<dbReference type="GO" id="GO:1904669">
    <property type="term" value="P:ATP export"/>
    <property type="evidence" value="ECO:0007669"/>
    <property type="project" value="EnsemblFungi"/>
</dbReference>
<dbReference type="Pfam" id="PF03997">
    <property type="entry name" value="VPS28"/>
    <property type="match status" value="1"/>
</dbReference>
<dbReference type="FunCoup" id="F2Z6B2">
    <property type="interactions" value="628"/>
</dbReference>
<reference evidence="10 11" key="1">
    <citation type="journal article" date="2004" name="Nature">
        <title>Genome evolution in yeasts.</title>
        <authorList>
            <consortium name="Genolevures"/>
            <person name="Dujon B."/>
            <person name="Sherman D."/>
            <person name="Fischer G."/>
            <person name="Durrens P."/>
            <person name="Casaregola S."/>
            <person name="Lafontaine I."/>
            <person name="de Montigny J."/>
            <person name="Marck C."/>
            <person name="Neuveglise C."/>
            <person name="Talla E."/>
            <person name="Goffard N."/>
            <person name="Frangeul L."/>
            <person name="Aigle M."/>
            <person name="Anthouard V."/>
            <person name="Babour A."/>
            <person name="Barbe V."/>
            <person name="Barnay S."/>
            <person name="Blanchin S."/>
            <person name="Beckerich J.M."/>
            <person name="Beyne E."/>
            <person name="Bleykasten C."/>
            <person name="Boisrame A."/>
            <person name="Boyer J."/>
            <person name="Cattolico L."/>
            <person name="Confanioleri F."/>
            <person name="de Daruvar A."/>
            <person name="Despons L."/>
            <person name="Fabre E."/>
            <person name="Fairhead C."/>
            <person name="Ferry-Dumazet H."/>
            <person name="Groppi A."/>
            <person name="Hantraye F."/>
            <person name="Hennequin C."/>
            <person name="Jauniaux N."/>
            <person name="Joyet P."/>
            <person name="Kachouri R."/>
            <person name="Kerrest A."/>
            <person name="Koszul R."/>
            <person name="Lemaire M."/>
            <person name="Lesur I."/>
            <person name="Ma L."/>
            <person name="Muller H."/>
            <person name="Nicaud J.M."/>
            <person name="Nikolski M."/>
            <person name="Oztas S."/>
            <person name="Ozier-Kalogeropoulos O."/>
            <person name="Pellenz S."/>
            <person name="Potier S."/>
            <person name="Richard G.F."/>
            <person name="Straub M.L."/>
            <person name="Suleau A."/>
            <person name="Swennene D."/>
            <person name="Tekaia F."/>
            <person name="Wesolowski-Louvel M."/>
            <person name="Westhof E."/>
            <person name="Wirth B."/>
            <person name="Zeniou-Meyer M."/>
            <person name="Zivanovic I."/>
            <person name="Bolotin-Fukuhara M."/>
            <person name="Thierry A."/>
            <person name="Bouchier C."/>
            <person name="Caudron B."/>
            <person name="Scarpelli C."/>
            <person name="Gaillardin C."/>
            <person name="Weissenbach J."/>
            <person name="Wincker P."/>
            <person name="Souciet J.L."/>
        </authorList>
    </citation>
    <scope>NUCLEOTIDE SEQUENCE [LARGE SCALE GENOMIC DNA]</scope>
    <source>
        <strain evidence="11">CLIB 122 / E 150</strain>
    </source>
</reference>
<dbReference type="OrthoDB" id="2671at2759"/>
<dbReference type="KEGG" id="yli:2906433"/>
<dbReference type="InterPro" id="IPR037202">
    <property type="entry name" value="ESCRT_assembly_dom"/>
</dbReference>
<dbReference type="PIRSF" id="PIRSF017535">
    <property type="entry name" value="VPS28"/>
    <property type="match status" value="1"/>
</dbReference>
<dbReference type="HOGENOM" id="CLU_076417_1_0_1"/>
<keyword evidence="11" id="KW-1185">Reference proteome</keyword>
<dbReference type="GO" id="GO:0000813">
    <property type="term" value="C:ESCRT I complex"/>
    <property type="evidence" value="ECO:0000318"/>
    <property type="project" value="GO_Central"/>
</dbReference>
<dbReference type="SUPFAM" id="SSF140427">
    <property type="entry name" value="VPS28 C-terminal domain-like"/>
    <property type="match status" value="1"/>
</dbReference>
<dbReference type="STRING" id="284591.F2Z6B2"/>
<accession>F2Z6B2</accession>
<evidence type="ECO:0000259" key="9">
    <source>
        <dbReference type="PROSITE" id="PS51313"/>
    </source>
</evidence>
<evidence type="ECO:0000256" key="1">
    <source>
        <dbReference type="ARBA" id="ARBA00004633"/>
    </source>
</evidence>
<feature type="compositionally biased region" description="Polar residues" evidence="7">
    <location>
        <begin position="144"/>
        <end position="154"/>
    </location>
</feature>
<organism evidence="10 11">
    <name type="scientific">Yarrowia lipolytica (strain CLIB 122 / E 150)</name>
    <name type="common">Yeast</name>
    <name type="synonym">Candida lipolytica</name>
    <dbReference type="NCBI Taxonomy" id="284591"/>
    <lineage>
        <taxon>Eukaryota</taxon>
        <taxon>Fungi</taxon>
        <taxon>Dikarya</taxon>
        <taxon>Ascomycota</taxon>
        <taxon>Saccharomycotina</taxon>
        <taxon>Dipodascomycetes</taxon>
        <taxon>Dipodascales</taxon>
        <taxon>Dipodascales incertae sedis</taxon>
        <taxon>Yarrowia</taxon>
    </lineage>
</organism>
<evidence type="ECO:0000256" key="5">
    <source>
        <dbReference type="PIRNR" id="PIRNR017535"/>
    </source>
</evidence>
<dbReference type="PANTHER" id="PTHR12937">
    <property type="entry name" value="VACUOLAR PROTEIN SORTING 28, ISOFORM 2 VPS28"/>
    <property type="match status" value="1"/>
</dbReference>
<dbReference type="InterPro" id="IPR038358">
    <property type="entry name" value="VPS28_N_sf"/>
</dbReference>
<dbReference type="Gene3D" id="1.20.1440.200">
    <property type="match status" value="1"/>
</dbReference>
<dbReference type="Gene3D" id="1.20.120.1130">
    <property type="match status" value="1"/>
</dbReference>
<dbReference type="FunFam" id="1.20.1440.200:FF:000003">
    <property type="entry name" value="Vacuolar protein sorting-associated protein 28"/>
    <property type="match status" value="1"/>
</dbReference>
<dbReference type="FunFam" id="1.20.120.1130:FF:000001">
    <property type="entry name" value="Vacuolar protein sorting-associated protein 28 homolog"/>
    <property type="match status" value="1"/>
</dbReference>